<dbReference type="RefSeq" id="WP_073434493.1">
    <property type="nucleotide sequence ID" value="NZ_BJXU01000028.1"/>
</dbReference>
<proteinExistence type="predicted"/>
<dbReference type="InterPro" id="IPR011006">
    <property type="entry name" value="CheY-like_superfamily"/>
</dbReference>
<dbReference type="EMBL" id="BJXU01000028">
    <property type="protein sequence ID" value="GEN22852.1"/>
    <property type="molecule type" value="Genomic_DNA"/>
</dbReference>
<feature type="modified residue" description="4-aspartylphosphate" evidence="5">
    <location>
        <position position="58"/>
    </location>
</feature>
<dbReference type="CDD" id="cd17535">
    <property type="entry name" value="REC_NarL-like"/>
    <property type="match status" value="1"/>
</dbReference>
<dbReference type="EMBL" id="FRCA01000003">
    <property type="protein sequence ID" value="SHL86406.1"/>
    <property type="molecule type" value="Genomic_DNA"/>
</dbReference>
<dbReference type="GO" id="GO:0003677">
    <property type="term" value="F:DNA binding"/>
    <property type="evidence" value="ECO:0007669"/>
    <property type="project" value="UniProtKB-KW"/>
</dbReference>
<evidence type="ECO:0000256" key="4">
    <source>
        <dbReference type="ARBA" id="ARBA00023163"/>
    </source>
</evidence>
<accession>A0A1M7E403</accession>
<dbReference type="STRING" id="44933.SAMN05660971_01608"/>
<keyword evidence="2" id="KW-0805">Transcription regulation</keyword>
<reference evidence="9 10" key="1">
    <citation type="submission" date="2016-11" db="EMBL/GenBank/DDBJ databases">
        <authorList>
            <person name="Jaros S."/>
            <person name="Januszkiewicz K."/>
            <person name="Wedrychowicz H."/>
        </authorList>
    </citation>
    <scope>NUCLEOTIDE SEQUENCE [LARGE SCALE GENOMIC DNA]</scope>
    <source>
        <strain evidence="9 10">DSM 4740</strain>
    </source>
</reference>
<dbReference type="InterPro" id="IPR058245">
    <property type="entry name" value="NreC/VraR/RcsB-like_REC"/>
</dbReference>
<dbReference type="Gene3D" id="1.10.10.10">
    <property type="entry name" value="Winged helix-like DNA-binding domain superfamily/Winged helix DNA-binding domain"/>
    <property type="match status" value="1"/>
</dbReference>
<dbReference type="PRINTS" id="PR00038">
    <property type="entry name" value="HTHLUXR"/>
</dbReference>
<evidence type="ECO:0000256" key="2">
    <source>
        <dbReference type="ARBA" id="ARBA00023015"/>
    </source>
</evidence>
<dbReference type="Gene3D" id="3.40.50.2300">
    <property type="match status" value="1"/>
</dbReference>
<dbReference type="Proteomes" id="UP000184123">
    <property type="component" value="Unassembled WGS sequence"/>
</dbReference>
<keyword evidence="3 8" id="KW-0238">DNA-binding</keyword>
<dbReference type="InterPro" id="IPR001789">
    <property type="entry name" value="Sig_transdc_resp-reg_receiver"/>
</dbReference>
<dbReference type="PROSITE" id="PS00622">
    <property type="entry name" value="HTH_LUXR_1"/>
    <property type="match status" value="1"/>
</dbReference>
<dbReference type="AlphaFoldDB" id="A0A1M7E403"/>
<evidence type="ECO:0000259" key="7">
    <source>
        <dbReference type="PROSITE" id="PS50110"/>
    </source>
</evidence>
<name>A0A1M7E403_9GAMM</name>
<protein>
    <submittedName>
        <fullName evidence="8">DNA-binding response regulator</fullName>
    </submittedName>
    <submittedName>
        <fullName evidence="9">Two component transcriptional regulator, LuxR family</fullName>
    </submittedName>
</protein>
<dbReference type="InterPro" id="IPR000792">
    <property type="entry name" value="Tscrpt_reg_LuxR_C"/>
</dbReference>
<keyword evidence="1 5" id="KW-0597">Phosphoprotein</keyword>
<dbReference type="GO" id="GO:0006355">
    <property type="term" value="P:regulation of DNA-templated transcription"/>
    <property type="evidence" value="ECO:0007669"/>
    <property type="project" value="InterPro"/>
</dbReference>
<reference evidence="8 11" key="2">
    <citation type="submission" date="2019-07" db="EMBL/GenBank/DDBJ databases">
        <title>Whole genome shotgun sequence of Halomonas cupida NBRC 102219.</title>
        <authorList>
            <person name="Hosoyama A."/>
            <person name="Uohara A."/>
            <person name="Ohji S."/>
            <person name="Ichikawa N."/>
        </authorList>
    </citation>
    <scope>NUCLEOTIDE SEQUENCE [LARGE SCALE GENOMIC DNA]</scope>
    <source>
        <strain evidence="8 11">NBRC 102219</strain>
    </source>
</reference>
<dbReference type="InterPro" id="IPR036388">
    <property type="entry name" value="WH-like_DNA-bd_sf"/>
</dbReference>
<keyword evidence="4" id="KW-0804">Transcription</keyword>
<dbReference type="Proteomes" id="UP000321726">
    <property type="component" value="Unassembled WGS sequence"/>
</dbReference>
<dbReference type="SMART" id="SM00421">
    <property type="entry name" value="HTH_LUXR"/>
    <property type="match status" value="1"/>
</dbReference>
<sequence>MVSFAKSSVVIVDDHPVIRMALSSLLSTNGLEVAGEADNGVDAIQLVKQVKPAVVVLDISIPRLDGMTVISRVRSLPEPPDILVFTSMATQVYSRRCWQAGASGFVNKEQNMTAVLNGIRSILDGYQYFPKDAKVSSDGEGRGDDGELIRSLSERELVVFSQIAQGRSNKEISDQLLISNKTVSTYKTRVYQKLGVSNVAELIELAKRNAII</sequence>
<evidence type="ECO:0000313" key="9">
    <source>
        <dbReference type="EMBL" id="SHL86406.1"/>
    </source>
</evidence>
<feature type="domain" description="Response regulatory" evidence="7">
    <location>
        <begin position="8"/>
        <end position="123"/>
    </location>
</feature>
<keyword evidence="11" id="KW-1185">Reference proteome</keyword>
<dbReference type="Pfam" id="PF00072">
    <property type="entry name" value="Response_reg"/>
    <property type="match status" value="1"/>
</dbReference>
<dbReference type="CDD" id="cd06170">
    <property type="entry name" value="LuxR_C_like"/>
    <property type="match status" value="1"/>
</dbReference>
<evidence type="ECO:0000256" key="1">
    <source>
        <dbReference type="ARBA" id="ARBA00022553"/>
    </source>
</evidence>
<dbReference type="SUPFAM" id="SSF52172">
    <property type="entry name" value="CheY-like"/>
    <property type="match status" value="1"/>
</dbReference>
<evidence type="ECO:0000313" key="8">
    <source>
        <dbReference type="EMBL" id="GEN22852.1"/>
    </source>
</evidence>
<dbReference type="PANTHER" id="PTHR43214:SF41">
    <property type="entry name" value="NITRATE_NITRITE RESPONSE REGULATOR PROTEIN NARP"/>
    <property type="match status" value="1"/>
</dbReference>
<feature type="domain" description="HTH luxR-type" evidence="6">
    <location>
        <begin position="145"/>
        <end position="210"/>
    </location>
</feature>
<dbReference type="PROSITE" id="PS50043">
    <property type="entry name" value="HTH_LUXR_2"/>
    <property type="match status" value="1"/>
</dbReference>
<organism evidence="9 10">
    <name type="scientific">Halomonas cupida</name>
    <dbReference type="NCBI Taxonomy" id="44933"/>
    <lineage>
        <taxon>Bacteria</taxon>
        <taxon>Pseudomonadati</taxon>
        <taxon>Pseudomonadota</taxon>
        <taxon>Gammaproteobacteria</taxon>
        <taxon>Oceanospirillales</taxon>
        <taxon>Halomonadaceae</taxon>
        <taxon>Halomonas</taxon>
    </lineage>
</organism>
<dbReference type="PANTHER" id="PTHR43214">
    <property type="entry name" value="TWO-COMPONENT RESPONSE REGULATOR"/>
    <property type="match status" value="1"/>
</dbReference>
<dbReference type="Pfam" id="PF00196">
    <property type="entry name" value="GerE"/>
    <property type="match status" value="1"/>
</dbReference>
<dbReference type="PROSITE" id="PS50110">
    <property type="entry name" value="RESPONSE_REGULATORY"/>
    <property type="match status" value="1"/>
</dbReference>
<gene>
    <name evidence="8" type="ORF">HCU01_08010</name>
    <name evidence="9" type="ORF">SAMN05660971_01608</name>
</gene>
<dbReference type="OrthoDB" id="9796655at2"/>
<evidence type="ECO:0000313" key="11">
    <source>
        <dbReference type="Proteomes" id="UP000321726"/>
    </source>
</evidence>
<dbReference type="SMART" id="SM00448">
    <property type="entry name" value="REC"/>
    <property type="match status" value="1"/>
</dbReference>
<evidence type="ECO:0000313" key="10">
    <source>
        <dbReference type="Proteomes" id="UP000184123"/>
    </source>
</evidence>
<evidence type="ECO:0000259" key="6">
    <source>
        <dbReference type="PROSITE" id="PS50043"/>
    </source>
</evidence>
<evidence type="ECO:0000256" key="5">
    <source>
        <dbReference type="PROSITE-ProRule" id="PRU00169"/>
    </source>
</evidence>
<dbReference type="InterPro" id="IPR039420">
    <property type="entry name" value="WalR-like"/>
</dbReference>
<dbReference type="GO" id="GO:0000160">
    <property type="term" value="P:phosphorelay signal transduction system"/>
    <property type="evidence" value="ECO:0007669"/>
    <property type="project" value="InterPro"/>
</dbReference>
<evidence type="ECO:0000256" key="3">
    <source>
        <dbReference type="ARBA" id="ARBA00023125"/>
    </source>
</evidence>